<dbReference type="InterPro" id="IPR002197">
    <property type="entry name" value="HTH_Fis"/>
</dbReference>
<keyword evidence="4" id="KW-0238">DNA-binding</keyword>
<dbReference type="SUPFAM" id="SSF46689">
    <property type="entry name" value="Homeodomain-like"/>
    <property type="match status" value="1"/>
</dbReference>
<keyword evidence="2" id="KW-0067">ATP-binding</keyword>
<evidence type="ECO:0000256" key="4">
    <source>
        <dbReference type="ARBA" id="ARBA00023125"/>
    </source>
</evidence>
<keyword evidence="1" id="KW-0547">Nucleotide-binding</keyword>
<keyword evidence="8" id="KW-1185">Reference proteome</keyword>
<dbReference type="Gene3D" id="1.10.10.60">
    <property type="entry name" value="Homeodomain-like"/>
    <property type="match status" value="1"/>
</dbReference>
<dbReference type="InterPro" id="IPR003018">
    <property type="entry name" value="GAF"/>
</dbReference>
<keyword evidence="5" id="KW-0804">Transcription</keyword>
<reference evidence="8" key="1">
    <citation type="journal article" date="2019" name="Int. J. Syst. Evol. Microbiol.">
        <title>The Global Catalogue of Microorganisms (GCM) 10K type strain sequencing project: providing services to taxonomists for standard genome sequencing and annotation.</title>
        <authorList>
            <consortium name="The Broad Institute Genomics Platform"/>
            <consortium name="The Broad Institute Genome Sequencing Center for Infectious Disease"/>
            <person name="Wu L."/>
            <person name="Ma J."/>
        </authorList>
    </citation>
    <scope>NUCLEOTIDE SEQUENCE [LARGE SCALE GENOMIC DNA]</scope>
    <source>
        <strain evidence="8">JCM 16929</strain>
    </source>
</reference>
<accession>A0ABP7AQP4</accession>
<dbReference type="InterPro" id="IPR002078">
    <property type="entry name" value="Sigma_54_int"/>
</dbReference>
<dbReference type="InterPro" id="IPR009057">
    <property type="entry name" value="Homeodomain-like_sf"/>
</dbReference>
<dbReference type="Gene3D" id="1.10.8.60">
    <property type="match status" value="1"/>
</dbReference>
<dbReference type="EMBL" id="BAABAB010000049">
    <property type="protein sequence ID" value="GAA3638174.1"/>
    <property type="molecule type" value="Genomic_DNA"/>
</dbReference>
<evidence type="ECO:0000313" key="8">
    <source>
        <dbReference type="Proteomes" id="UP001501490"/>
    </source>
</evidence>
<dbReference type="Pfam" id="PF02954">
    <property type="entry name" value="HTH_8"/>
    <property type="match status" value="1"/>
</dbReference>
<dbReference type="Gene3D" id="3.30.450.40">
    <property type="match status" value="1"/>
</dbReference>
<organism evidence="7 8">
    <name type="scientific">Microlunatus ginsengisoli</name>
    <dbReference type="NCBI Taxonomy" id="363863"/>
    <lineage>
        <taxon>Bacteria</taxon>
        <taxon>Bacillati</taxon>
        <taxon>Actinomycetota</taxon>
        <taxon>Actinomycetes</taxon>
        <taxon>Propionibacteriales</taxon>
        <taxon>Propionibacteriaceae</taxon>
        <taxon>Microlunatus</taxon>
    </lineage>
</organism>
<evidence type="ECO:0000256" key="5">
    <source>
        <dbReference type="ARBA" id="ARBA00023163"/>
    </source>
</evidence>
<dbReference type="Proteomes" id="UP001501490">
    <property type="component" value="Unassembled WGS sequence"/>
</dbReference>
<evidence type="ECO:0000313" key="7">
    <source>
        <dbReference type="EMBL" id="GAA3638174.1"/>
    </source>
</evidence>
<comment type="caution">
    <text evidence="7">The sequence shown here is derived from an EMBL/GenBank/DDBJ whole genome shotgun (WGS) entry which is preliminary data.</text>
</comment>
<dbReference type="InterPro" id="IPR058031">
    <property type="entry name" value="AAA_lid_NorR"/>
</dbReference>
<evidence type="ECO:0000256" key="1">
    <source>
        <dbReference type="ARBA" id="ARBA00022741"/>
    </source>
</evidence>
<dbReference type="InterPro" id="IPR027417">
    <property type="entry name" value="P-loop_NTPase"/>
</dbReference>
<gene>
    <name evidence="7" type="ORF">GCM10022236_45720</name>
</gene>
<dbReference type="PRINTS" id="PR01590">
    <property type="entry name" value="HTHFIS"/>
</dbReference>
<protein>
    <submittedName>
        <fullName evidence="7">Helix-turn-helix domain-containing protein</fullName>
    </submittedName>
</protein>
<dbReference type="InterPro" id="IPR029016">
    <property type="entry name" value="GAF-like_dom_sf"/>
</dbReference>
<name>A0ABP7AQP4_9ACTN</name>
<proteinExistence type="predicted"/>
<feature type="domain" description="Sigma-54 factor interaction" evidence="6">
    <location>
        <begin position="419"/>
        <end position="511"/>
    </location>
</feature>
<dbReference type="PANTHER" id="PTHR32071">
    <property type="entry name" value="TRANSCRIPTIONAL REGULATORY PROTEIN"/>
    <property type="match status" value="1"/>
</dbReference>
<keyword evidence="3" id="KW-0805">Transcription regulation</keyword>
<dbReference type="Pfam" id="PF25601">
    <property type="entry name" value="AAA_lid_14"/>
    <property type="match status" value="1"/>
</dbReference>
<dbReference type="SUPFAM" id="SSF52540">
    <property type="entry name" value="P-loop containing nucleoside triphosphate hydrolases"/>
    <property type="match status" value="1"/>
</dbReference>
<evidence type="ECO:0000256" key="3">
    <source>
        <dbReference type="ARBA" id="ARBA00023015"/>
    </source>
</evidence>
<evidence type="ECO:0000259" key="6">
    <source>
        <dbReference type="PROSITE" id="PS50045"/>
    </source>
</evidence>
<evidence type="ECO:0000256" key="2">
    <source>
        <dbReference type="ARBA" id="ARBA00022840"/>
    </source>
</evidence>
<dbReference type="PANTHER" id="PTHR32071:SF122">
    <property type="entry name" value="SIGMA FACTOR"/>
    <property type="match status" value="1"/>
</dbReference>
<dbReference type="Pfam" id="PF01590">
    <property type="entry name" value="GAF"/>
    <property type="match status" value="1"/>
</dbReference>
<dbReference type="PROSITE" id="PS50045">
    <property type="entry name" value="SIGMA54_INTERACT_4"/>
    <property type="match status" value="1"/>
</dbReference>
<sequence>MVAANRVRFLTAETPEPRTVRDTILASWRRSVEMQVAADKIEMHFEPEVHLDTRLARSARPVLRGLSERLQGQSVSVILTDHSGLVLSRLTGDSELERHLDRVLLAPGFSYAEKFVGTNGIGTALEVGGPAHVFGHEHYAENLEDLACAGVPIHHPVTGRLVGAVDLTCWRKDAGSLLLTLAKTTAEQIKQALLADASASQLELFQEYLRVCSRRTGIVLALSSDLIMMNERARTSLAPADQATLLAEASEALTREGRGAIVVELPSGPVARMYCRRVGSGDHSSGVVAHVVLDQATSPASMARSAMPRIPLPSLVGTGPPWLHACEEVERVFRSGEWLAVEGEPGVGKLAVLRAVQLRRQPVGRFVLVEARDAGRQPSWLQSLRETLLSTDSVVIAHVDTLDATRLRGVASALHDARAARRKPLWIAVTLGSAKNTKKLQQLLQLFPSTIEIPPLRLHLDDLSVLVPLFLSKLSQGAHLSCSPEAMRLLMRMSWPGNAEQLHRVLSEVVQRRRTGCIEPEDLPPEVHAVSRRVLSHIEAIERDAIVKSLADANGNKVQAARALGMSRATIYRKIHDFGIVAPRS</sequence>